<comment type="caution">
    <text evidence="2">The sequence shown here is derived from an EMBL/GenBank/DDBJ whole genome shotgun (WGS) entry which is preliminary data.</text>
</comment>
<dbReference type="Gene3D" id="2.60.120.10">
    <property type="entry name" value="Jelly Rolls"/>
    <property type="match status" value="1"/>
</dbReference>
<keyword evidence="3" id="KW-1185">Reference proteome</keyword>
<feature type="domain" description="DUF985" evidence="1">
    <location>
        <begin position="9"/>
        <end position="141"/>
    </location>
</feature>
<accession>A0ABT2GAY2</accession>
<dbReference type="InterPro" id="IPR011051">
    <property type="entry name" value="RmlC_Cupin_sf"/>
</dbReference>
<dbReference type="InterPro" id="IPR009327">
    <property type="entry name" value="Cupin_DUF985"/>
</dbReference>
<dbReference type="Pfam" id="PF06172">
    <property type="entry name" value="Cupin_5"/>
    <property type="match status" value="1"/>
</dbReference>
<dbReference type="PANTHER" id="PTHR33387">
    <property type="entry name" value="RMLC-LIKE JELLY ROLL FOLD PROTEIN"/>
    <property type="match status" value="1"/>
</dbReference>
<dbReference type="RefSeq" id="WP_259414830.1">
    <property type="nucleotide sequence ID" value="NZ_JANWGH010000002.1"/>
</dbReference>
<dbReference type="CDD" id="cd06121">
    <property type="entry name" value="cupin_YML079wp"/>
    <property type="match status" value="1"/>
</dbReference>
<dbReference type="EMBL" id="JANWGH010000002">
    <property type="protein sequence ID" value="MCS5491170.1"/>
    <property type="molecule type" value="Genomic_DNA"/>
</dbReference>
<reference evidence="2 3" key="1">
    <citation type="submission" date="2022-08" db="EMBL/GenBank/DDBJ databases">
        <title>Algoriphagus sp. CAU 1643 isolated from mud.</title>
        <authorList>
            <person name="Kim W."/>
        </authorList>
    </citation>
    <scope>NUCLEOTIDE SEQUENCE [LARGE SCALE GENOMIC DNA]</scope>
    <source>
        <strain evidence="2 3">CAU 1643</strain>
    </source>
</reference>
<dbReference type="InterPro" id="IPR014710">
    <property type="entry name" value="RmlC-like_jellyroll"/>
</dbReference>
<dbReference type="PANTHER" id="PTHR33387:SF3">
    <property type="entry name" value="DUF985 DOMAIN-CONTAINING PROTEIN"/>
    <property type="match status" value="1"/>
</dbReference>
<name>A0ABT2GAY2_9BACT</name>
<evidence type="ECO:0000259" key="1">
    <source>
        <dbReference type="Pfam" id="PF06172"/>
    </source>
</evidence>
<protein>
    <submittedName>
        <fullName evidence="2">Cupin domain-containing protein</fullName>
    </submittedName>
</protein>
<proteinExistence type="predicted"/>
<gene>
    <name evidence="2" type="ORF">NY014_12055</name>
</gene>
<organism evidence="2 3">
    <name type="scientific">Algoriphagus limi</name>
    <dbReference type="NCBI Taxonomy" id="2975273"/>
    <lineage>
        <taxon>Bacteria</taxon>
        <taxon>Pseudomonadati</taxon>
        <taxon>Bacteroidota</taxon>
        <taxon>Cytophagia</taxon>
        <taxon>Cytophagales</taxon>
        <taxon>Cyclobacteriaceae</taxon>
        <taxon>Algoriphagus</taxon>
    </lineage>
</organism>
<dbReference type="InterPro" id="IPR039935">
    <property type="entry name" value="YML079W-like"/>
</dbReference>
<evidence type="ECO:0000313" key="2">
    <source>
        <dbReference type="EMBL" id="MCS5491170.1"/>
    </source>
</evidence>
<dbReference type="SUPFAM" id="SSF51182">
    <property type="entry name" value="RmlC-like cupins"/>
    <property type="match status" value="1"/>
</dbReference>
<sequence>MNYPNRIAYLVDKLGMLPHPEGGYYTETYRHSESIQTDSGERNLSTVIYFLLTSENVSKFHRIKSDEHWFWHEGSSLNVHLLNEKGHEILRLGPVDNQDCQPQQLVPANTIFGSSVEESDSYALVSCVVAPGFDFRDFELFSEDELLKEYPNESEIIRRLT</sequence>
<dbReference type="Proteomes" id="UP001206788">
    <property type="component" value="Unassembled WGS sequence"/>
</dbReference>
<evidence type="ECO:0000313" key="3">
    <source>
        <dbReference type="Proteomes" id="UP001206788"/>
    </source>
</evidence>